<gene>
    <name evidence="1" type="ORF">UFOVP96_35</name>
</gene>
<evidence type="ECO:0000313" key="1">
    <source>
        <dbReference type="EMBL" id="CAB4127866.1"/>
    </source>
</evidence>
<proteinExistence type="predicted"/>
<reference evidence="1" key="1">
    <citation type="submission" date="2020-04" db="EMBL/GenBank/DDBJ databases">
        <authorList>
            <person name="Chiriac C."/>
            <person name="Salcher M."/>
            <person name="Ghai R."/>
            <person name="Kavagutti S V."/>
        </authorList>
    </citation>
    <scope>NUCLEOTIDE SEQUENCE</scope>
</reference>
<accession>A0A6J5L3G8</accession>
<sequence>MTENEKIGFKSMMNSITTIYSRPELDRETLRIWWAKLEKYPFLTVSKSFDNYVNSNKFMPTISDIVDLCRASEPKPFVKALPRHFSEEELQNNHAKMKALAKEMANKGATDPKAWARKIINDYEKGKYKMELGVKFAREALRVK</sequence>
<protein>
    <recommendedName>
        <fullName evidence="2">Replicative helicase inhibitor G39P N-terminal domain-containing protein</fullName>
    </recommendedName>
</protein>
<dbReference type="Gene3D" id="1.10.8.200">
    <property type="entry name" value="Replisome organizer (g39p helicase loader/inhibitor protein)"/>
    <property type="match status" value="1"/>
</dbReference>
<name>A0A6J5L3G8_9CAUD</name>
<dbReference type="EMBL" id="LR796215">
    <property type="protein sequence ID" value="CAB4127866.1"/>
    <property type="molecule type" value="Genomic_DNA"/>
</dbReference>
<evidence type="ECO:0008006" key="2">
    <source>
        <dbReference type="Google" id="ProtNLM"/>
    </source>
</evidence>
<organism evidence="1">
    <name type="scientific">uncultured Caudovirales phage</name>
    <dbReference type="NCBI Taxonomy" id="2100421"/>
    <lineage>
        <taxon>Viruses</taxon>
        <taxon>Duplodnaviria</taxon>
        <taxon>Heunggongvirae</taxon>
        <taxon>Uroviricota</taxon>
        <taxon>Caudoviricetes</taxon>
        <taxon>Peduoviridae</taxon>
        <taxon>Maltschvirus</taxon>
        <taxon>Maltschvirus maltsch</taxon>
    </lineage>
</organism>